<evidence type="ECO:0000313" key="6">
    <source>
        <dbReference type="EMBL" id="MEX6691159.1"/>
    </source>
</evidence>
<dbReference type="Proteomes" id="UP001560573">
    <property type="component" value="Unassembled WGS sequence"/>
</dbReference>
<comment type="subcellular location">
    <subcellularLocation>
        <location evidence="1">Membrane</location>
        <topology evidence="1">Single-pass membrane protein</topology>
    </subcellularLocation>
</comment>
<dbReference type="RefSeq" id="WP_369332575.1">
    <property type="nucleotide sequence ID" value="NZ_JAULBC010000014.1"/>
</dbReference>
<name>A0ABV3ZQG6_9BACT</name>
<evidence type="ECO:0000256" key="3">
    <source>
        <dbReference type="ARBA" id="ARBA00022989"/>
    </source>
</evidence>
<evidence type="ECO:0000256" key="2">
    <source>
        <dbReference type="ARBA" id="ARBA00022692"/>
    </source>
</evidence>
<gene>
    <name evidence="6" type="ORF">QTN47_26860</name>
</gene>
<reference evidence="6 7" key="1">
    <citation type="submission" date="2023-07" db="EMBL/GenBank/DDBJ databases">
        <authorList>
            <person name="Lian W.-H."/>
        </authorList>
    </citation>
    <scope>NUCLEOTIDE SEQUENCE [LARGE SCALE GENOMIC DNA]</scope>
    <source>
        <strain evidence="6 7">SYSU DXS3180</strain>
    </source>
</reference>
<evidence type="ECO:0000259" key="5">
    <source>
        <dbReference type="Pfam" id="PF04357"/>
    </source>
</evidence>
<organism evidence="6 7">
    <name type="scientific">Danxiaibacter flavus</name>
    <dbReference type="NCBI Taxonomy" id="3049108"/>
    <lineage>
        <taxon>Bacteria</taxon>
        <taxon>Pseudomonadati</taxon>
        <taxon>Bacteroidota</taxon>
        <taxon>Chitinophagia</taxon>
        <taxon>Chitinophagales</taxon>
        <taxon>Chitinophagaceae</taxon>
        <taxon>Danxiaibacter</taxon>
    </lineage>
</organism>
<feature type="domain" description="Translocation and assembly module TamB C-terminal" evidence="5">
    <location>
        <begin position="1185"/>
        <end position="1625"/>
    </location>
</feature>
<keyword evidence="2" id="KW-0812">Transmembrane</keyword>
<proteinExistence type="predicted"/>
<dbReference type="EMBL" id="JAULBC010000014">
    <property type="protein sequence ID" value="MEX6691159.1"/>
    <property type="molecule type" value="Genomic_DNA"/>
</dbReference>
<keyword evidence="3" id="KW-1133">Transmembrane helix</keyword>
<evidence type="ECO:0000256" key="1">
    <source>
        <dbReference type="ARBA" id="ARBA00004167"/>
    </source>
</evidence>
<dbReference type="InterPro" id="IPR052894">
    <property type="entry name" value="AsmA-related"/>
</dbReference>
<keyword evidence="4" id="KW-0472">Membrane</keyword>
<comment type="caution">
    <text evidence="6">The sequence shown here is derived from an EMBL/GenBank/DDBJ whole genome shotgun (WGS) entry which is preliminary data.</text>
</comment>
<sequence>MKKFIRRSLKIIGWILLSLIFLLVLVLILIQVPAVQSFARKKAVVYLENKIRTKVQISKLSIKFPKQIVLEGIYFEDQTKDTLLAGDKIQVDISMLKLLRNTVKLNYLELDGITAKVKRLQPDTTFNFDYIINAFSSGSKDTTTSTDTSSMKFEIGTIRLNKIRAIYHDDVAGMDATVNLAKFETSIDTFDPSRSDYDIPNIQLAGISSSVRQYKPLIEPKPMDSIETKSNEPIKVKLQLKNIQLNDIHLDYENDISRLYTALDLGKLKVLAGATDLSKLFIQLKQLQLDNTSVKVNLGRAKQARVVKTEVKKNVKAQVDNPWKIVLDQVDFNNNQLSYNDSNAAVVKKGMDYSHLGITDFILKASNLAFTPVKFEGDLKQLSFKDKSGFVLNNVSTQFLYGEKDAQLKNLQVATPSSRISTSVTAKYPSQEMLATKPGEIFTDASIDTFNLAAKDILLLSPSLETYLKGHEQAVIKLKGKAHGYVKDIALNNIELSGYGSTAVQMSGNIKGLPDGKNAYYNINIAKLSTSRKDLLALIPKNTLPSNIRIPQSILLSGNYKGTTSAFSTVLNARTTNGTAKVSGSLNTRTEAYNLKASTQNLNVGYLISQDSTIGRITLTASAKGRGFDYKTLTTNVDATLVEGELKGYTYKNLQLKAFAEPDSAFVESSIDDPNIRYALRARANLASKFPTNLRVRLDLDTLNLQALHLSSDSLQFHTKLFADMPSANPDSLIGLISIAETIILQDSNRFAIDTVKVLAAHGGDTQSIALTSSFAEVNWKGKYKLTETATALQHTINKYYRLKGFKDTAFTEQDWQMHVFIKPSSPTILQFVPELRASDTIGAMVQYKSKEDDLQVNMHAPKIKYGEQTIDKLTLTAQTSEKNIAYALKIADAGTKGFRLNQTAIYGNIDTAAITTSVLLKDKKAKDRYHIMTKLQQIDSAIKITFVPDSLMLNYEAWNMPADNYFQYDSSGIIINDFNLNKGNQAIKLNSTAHTPNAPIDVAFENFRIKTLTEFADQDSLFMDGVIDGKAVVKDVTKNPVFTADMLFKDISYKTDTVGNIALKVNNETSNVYNADVKIDGHGNDITLNGNYYTGEGKMDLKLNLNNVNLATIKNFSAGSLRDAGGSLKGNIDIAGTTKEPVVNGNLRFVDAFVTPTMLGERFKLANENITIQEKAITFNKFTLTDSAGSKAILDGTISTKDYVNYQFGLTLKADEFSVVSSTQADNKLFYGKLNIDADIKVNGDLRTPAIQAGLKVNKSTNFTFVLPSEDPELEERKGIVRFVDMDAPKDTVTTARQFQQPRFQALADLDLSANVETDSAAQFILVIDERNGDALKIRGKADLSGGVDESGRLTLTGNYELVQGSYQLTLSILKRKFDIQRGSVITWTGDPTSANVDITAAYSIKTAPIDLVEQQLAGKSESETNKYKEKIPVTVLLKMKGELLKPVITFDITIPQEQQSQWSDVEAKLDQLRANEAEMNKQVFALLLLGRFMQEDPMASNAGGTAEGMARESVSRILTDQLNQLAGTLIKGVDVNFGINSGDTYYTGQRETSTDFSVGVSKSLLNDRLKVSVGSDFMLEKPANSAQANSNIAGDVAVDYQLSKDGRYKVRGYRKNKYDAVVEGQVIETGLTFILTLDYDKFRELFTKAKKND</sequence>
<dbReference type="PANTHER" id="PTHR30441">
    <property type="entry name" value="DUF748 DOMAIN-CONTAINING PROTEIN"/>
    <property type="match status" value="1"/>
</dbReference>
<dbReference type="InterPro" id="IPR007452">
    <property type="entry name" value="TamB_C"/>
</dbReference>
<protein>
    <submittedName>
        <fullName evidence="6">Translocation/assembly module TamB domain-containing protein</fullName>
    </submittedName>
</protein>
<dbReference type="PANTHER" id="PTHR30441:SF4">
    <property type="entry name" value="PROTEIN ASMA"/>
    <property type="match status" value="1"/>
</dbReference>
<keyword evidence="7" id="KW-1185">Reference proteome</keyword>
<accession>A0ABV3ZQG6</accession>
<evidence type="ECO:0000313" key="7">
    <source>
        <dbReference type="Proteomes" id="UP001560573"/>
    </source>
</evidence>
<evidence type="ECO:0000256" key="4">
    <source>
        <dbReference type="ARBA" id="ARBA00023136"/>
    </source>
</evidence>
<dbReference type="Pfam" id="PF04357">
    <property type="entry name" value="TamB"/>
    <property type="match status" value="1"/>
</dbReference>